<accession>A0AAX4PCZ9</accession>
<dbReference type="AlphaFoldDB" id="A0AAX4PCZ9"/>
<name>A0AAX4PCZ9_9CHLO</name>
<reference evidence="1 2" key="1">
    <citation type="submission" date="2024-03" db="EMBL/GenBank/DDBJ databases">
        <title>Complete genome sequence of the green alga Chloropicon roscoffensis RCC1871.</title>
        <authorList>
            <person name="Lemieux C."/>
            <person name="Pombert J.-F."/>
            <person name="Otis C."/>
            <person name="Turmel M."/>
        </authorList>
    </citation>
    <scope>NUCLEOTIDE SEQUENCE [LARGE SCALE GENOMIC DNA]</scope>
    <source>
        <strain evidence="1 2">RCC1871</strain>
    </source>
</reference>
<evidence type="ECO:0008006" key="3">
    <source>
        <dbReference type="Google" id="ProtNLM"/>
    </source>
</evidence>
<dbReference type="SUPFAM" id="SSF81383">
    <property type="entry name" value="F-box domain"/>
    <property type="match status" value="1"/>
</dbReference>
<gene>
    <name evidence="1" type="ORF">HKI87_08g51380</name>
</gene>
<organism evidence="1 2">
    <name type="scientific">Chloropicon roscoffensis</name>
    <dbReference type="NCBI Taxonomy" id="1461544"/>
    <lineage>
        <taxon>Eukaryota</taxon>
        <taxon>Viridiplantae</taxon>
        <taxon>Chlorophyta</taxon>
        <taxon>Chloropicophyceae</taxon>
        <taxon>Chloropicales</taxon>
        <taxon>Chloropicaceae</taxon>
        <taxon>Chloropicon</taxon>
    </lineage>
</organism>
<dbReference type="Proteomes" id="UP001472866">
    <property type="component" value="Chromosome 08"/>
</dbReference>
<keyword evidence="2" id="KW-1185">Reference proteome</keyword>
<protein>
    <recommendedName>
        <fullName evidence="3">F-box domain-containing protein</fullName>
    </recommendedName>
</protein>
<sequence length="145" mass="16637">MAQGWCDQAPALGCARGFVILHPTHARAVNEAHERYKREHPRVPLDVLQVVATWLPCARTAASFAQCSTFCRDLSRCDTLWRRLYLGRFQRPSEDPPPGKWFQLYKFQHTFLKDVVLNKNLDEILQRAYPRWESVGSISLPVGAS</sequence>
<proteinExistence type="predicted"/>
<dbReference type="EMBL" id="CP151508">
    <property type="protein sequence ID" value="WZN63589.1"/>
    <property type="molecule type" value="Genomic_DNA"/>
</dbReference>
<dbReference type="InterPro" id="IPR036047">
    <property type="entry name" value="F-box-like_dom_sf"/>
</dbReference>
<evidence type="ECO:0000313" key="2">
    <source>
        <dbReference type="Proteomes" id="UP001472866"/>
    </source>
</evidence>
<evidence type="ECO:0000313" key="1">
    <source>
        <dbReference type="EMBL" id="WZN63589.1"/>
    </source>
</evidence>